<accession>A0ABR6ZFT8</accession>
<protein>
    <submittedName>
        <fullName evidence="1">Uncharacterized protein</fullName>
    </submittedName>
</protein>
<gene>
    <name evidence="1" type="ORF">H8L47_23785</name>
</gene>
<dbReference type="EMBL" id="JACOFX010000017">
    <property type="protein sequence ID" value="MBC3910593.1"/>
    <property type="molecule type" value="Genomic_DNA"/>
</dbReference>
<dbReference type="RefSeq" id="WP_186956114.1">
    <property type="nucleotide sequence ID" value="NZ_JACOFX010000017.1"/>
</dbReference>
<keyword evidence="2" id="KW-1185">Reference proteome</keyword>
<sequence>MDGLLEFMFEAVPAASLPLLLRSLTGETANVVSINDYELGAQPVGAVFDELYWQAFFRRQGAACFMNLRVLQVGDKEVNGPSVQLMCSDMLLDVMVLMSSTDCRNAGLVLADDFATWMKDMAQLSDAQNFCGGLDPAWDVGTQLCSSRGIGPVMSL</sequence>
<evidence type="ECO:0000313" key="2">
    <source>
        <dbReference type="Proteomes" id="UP000646911"/>
    </source>
</evidence>
<reference evidence="1 2" key="1">
    <citation type="submission" date="2020-08" db="EMBL/GenBank/DDBJ databases">
        <title>Novel species isolated from subtropical streams in China.</title>
        <authorList>
            <person name="Lu H."/>
        </authorList>
    </citation>
    <scope>NUCLEOTIDE SEQUENCE [LARGE SCALE GENOMIC DNA]</scope>
    <source>
        <strain evidence="1 2">NL8W</strain>
    </source>
</reference>
<name>A0ABR6ZFT8_9BURK</name>
<proteinExistence type="predicted"/>
<evidence type="ECO:0000313" key="1">
    <source>
        <dbReference type="EMBL" id="MBC3910593.1"/>
    </source>
</evidence>
<dbReference type="Proteomes" id="UP000646911">
    <property type="component" value="Unassembled WGS sequence"/>
</dbReference>
<organism evidence="1 2">
    <name type="scientific">Undibacterium umbellatum</name>
    <dbReference type="NCBI Taxonomy" id="2762300"/>
    <lineage>
        <taxon>Bacteria</taxon>
        <taxon>Pseudomonadati</taxon>
        <taxon>Pseudomonadota</taxon>
        <taxon>Betaproteobacteria</taxon>
        <taxon>Burkholderiales</taxon>
        <taxon>Oxalobacteraceae</taxon>
        <taxon>Undibacterium</taxon>
    </lineage>
</organism>
<comment type="caution">
    <text evidence="1">The sequence shown here is derived from an EMBL/GenBank/DDBJ whole genome shotgun (WGS) entry which is preliminary data.</text>
</comment>